<organism evidence="2 3">
    <name type="scientific">Sarcina ventriculi</name>
    <name type="common">Clostridium ventriculi</name>
    <dbReference type="NCBI Taxonomy" id="1267"/>
    <lineage>
        <taxon>Bacteria</taxon>
        <taxon>Bacillati</taxon>
        <taxon>Bacillota</taxon>
        <taxon>Clostridia</taxon>
        <taxon>Eubacteriales</taxon>
        <taxon>Clostridiaceae</taxon>
        <taxon>Sarcina</taxon>
    </lineage>
</organism>
<dbReference type="RefSeq" id="WP_055260300.1">
    <property type="nucleotide sequence ID" value="NZ_CABIXL010000021.1"/>
</dbReference>
<name>A0ABP2AWI2_SARVE</name>
<feature type="transmembrane region" description="Helical" evidence="1">
    <location>
        <begin position="166"/>
        <end position="188"/>
    </location>
</feature>
<keyword evidence="1" id="KW-1133">Transmembrane helix</keyword>
<protein>
    <submittedName>
        <fullName evidence="2">Uncharacterized protein</fullName>
    </submittedName>
</protein>
<keyword evidence="1" id="KW-0812">Transmembrane</keyword>
<comment type="caution">
    <text evidence="2">The sequence shown here is derived from an EMBL/GenBank/DDBJ whole genome shotgun (WGS) entry which is preliminary data.</text>
</comment>
<keyword evidence="3" id="KW-1185">Reference proteome</keyword>
<evidence type="ECO:0000256" key="1">
    <source>
        <dbReference type="SAM" id="Phobius"/>
    </source>
</evidence>
<keyword evidence="1" id="KW-0472">Membrane</keyword>
<evidence type="ECO:0000313" key="2">
    <source>
        <dbReference type="EMBL" id="CUO26725.1"/>
    </source>
</evidence>
<dbReference type="Proteomes" id="UP000095488">
    <property type="component" value="Unassembled WGS sequence"/>
</dbReference>
<gene>
    <name evidence="2" type="ORF">ERS852473_02339</name>
</gene>
<feature type="transmembrane region" description="Helical" evidence="1">
    <location>
        <begin position="208"/>
        <end position="230"/>
    </location>
</feature>
<proteinExistence type="predicted"/>
<feature type="transmembrane region" description="Helical" evidence="1">
    <location>
        <begin position="372"/>
        <end position="394"/>
    </location>
</feature>
<evidence type="ECO:0000313" key="3">
    <source>
        <dbReference type="Proteomes" id="UP000095488"/>
    </source>
</evidence>
<feature type="transmembrane region" description="Helical" evidence="1">
    <location>
        <begin position="309"/>
        <end position="331"/>
    </location>
</feature>
<reference evidence="2 3" key="1">
    <citation type="submission" date="2015-09" db="EMBL/GenBank/DDBJ databases">
        <authorList>
            <consortium name="Pathogen Informatics"/>
            <person name="Wu L."/>
            <person name="Ma J."/>
        </authorList>
    </citation>
    <scope>NUCLEOTIDE SEQUENCE [LARGE SCALE GENOMIC DNA]</scope>
    <source>
        <strain evidence="2 3">2789STDY5834858</strain>
    </source>
</reference>
<sequence length="409" mass="47748">MVEAKEIKASECTSLPIEYILTMLTETQCDIEVILEALIKFYYKNGRHKYSLLSKFVLGNIKNNDIKMEVILTNVDMLEDYMKENPAYIEEKILNVCSITKDFDNEKFMKCFEKFKDHLELEVLRSKALKNDQTDFIKRHTEELDNSIQKTKNGFIQRTEKLEEKLNTGFISILGIFSAIIVTFFGGLNVVGNILGFIGNEKISKIQIIIFSCLLGLIVFNIIFMFLYILSKLIEKDIGKDCPDDIVEKYKSAKFFKIYYLSKITQIRYPIFYYFNFLMIIGIVLFGGIDILRDMLNLIGNKNILEVRIIIFSCLVALTLFNIVFIFLYVLGKLEEKDIGRICPDDIISKYEDAKFLKCIHLSKIARVRYPVFYYFNFLIISLILLSMIIMIQIECPTILLNILWFYPL</sequence>
<feature type="transmembrane region" description="Helical" evidence="1">
    <location>
        <begin position="271"/>
        <end position="289"/>
    </location>
</feature>
<accession>A0ABP2AWI2</accession>
<dbReference type="EMBL" id="CYZR01000021">
    <property type="protein sequence ID" value="CUO26725.1"/>
    <property type="molecule type" value="Genomic_DNA"/>
</dbReference>